<feature type="transmembrane region" description="Helical" evidence="1">
    <location>
        <begin position="235"/>
        <end position="258"/>
    </location>
</feature>
<dbReference type="PANTHER" id="PTHR37172">
    <property type="entry name" value="TRANSMEMBRANE PROTEIN"/>
    <property type="match status" value="1"/>
</dbReference>
<protein>
    <recommendedName>
        <fullName evidence="4">Transmembrane protein</fullName>
    </recommendedName>
</protein>
<gene>
    <name evidence="2" type="ORF">CR513_50344</name>
</gene>
<feature type="transmembrane region" description="Helical" evidence="1">
    <location>
        <begin position="112"/>
        <end position="136"/>
    </location>
</feature>
<reference evidence="2" key="1">
    <citation type="submission" date="2018-05" db="EMBL/GenBank/DDBJ databases">
        <title>Draft genome of Mucuna pruriens seed.</title>
        <authorList>
            <person name="Nnadi N.E."/>
            <person name="Vos R."/>
            <person name="Hasami M.H."/>
            <person name="Devisetty U.K."/>
            <person name="Aguiy J.C."/>
        </authorList>
    </citation>
    <scope>NUCLEOTIDE SEQUENCE [LARGE SCALE GENOMIC DNA]</scope>
    <source>
        <strain evidence="2">JCA_2017</strain>
    </source>
</reference>
<keyword evidence="3" id="KW-1185">Reference proteome</keyword>
<keyword evidence="1" id="KW-0812">Transmembrane</keyword>
<feature type="non-terminal residue" evidence="2">
    <location>
        <position position="1"/>
    </location>
</feature>
<feature type="transmembrane region" description="Helical" evidence="1">
    <location>
        <begin position="61"/>
        <end position="91"/>
    </location>
</feature>
<keyword evidence="1" id="KW-0472">Membrane</keyword>
<name>A0A371EWP5_MUCPR</name>
<comment type="caution">
    <text evidence="2">The sequence shown here is derived from an EMBL/GenBank/DDBJ whole genome shotgun (WGS) entry which is preliminary data.</text>
</comment>
<evidence type="ECO:0000313" key="2">
    <source>
        <dbReference type="EMBL" id="RDX70414.1"/>
    </source>
</evidence>
<evidence type="ECO:0008006" key="4">
    <source>
        <dbReference type="Google" id="ProtNLM"/>
    </source>
</evidence>
<accession>A0A371EWP5</accession>
<dbReference type="EMBL" id="QJKJ01011715">
    <property type="protein sequence ID" value="RDX70414.1"/>
    <property type="molecule type" value="Genomic_DNA"/>
</dbReference>
<feature type="transmembrane region" description="Helical" evidence="1">
    <location>
        <begin position="16"/>
        <end position="41"/>
    </location>
</feature>
<dbReference type="AlphaFoldDB" id="A0A371EWP5"/>
<keyword evidence="1" id="KW-1133">Transmembrane helix</keyword>
<dbReference type="OrthoDB" id="1913803at2759"/>
<evidence type="ECO:0000313" key="3">
    <source>
        <dbReference type="Proteomes" id="UP000257109"/>
    </source>
</evidence>
<organism evidence="2 3">
    <name type="scientific">Mucuna pruriens</name>
    <name type="common">Velvet bean</name>
    <name type="synonym">Dolichos pruriens</name>
    <dbReference type="NCBI Taxonomy" id="157652"/>
    <lineage>
        <taxon>Eukaryota</taxon>
        <taxon>Viridiplantae</taxon>
        <taxon>Streptophyta</taxon>
        <taxon>Embryophyta</taxon>
        <taxon>Tracheophyta</taxon>
        <taxon>Spermatophyta</taxon>
        <taxon>Magnoliopsida</taxon>
        <taxon>eudicotyledons</taxon>
        <taxon>Gunneridae</taxon>
        <taxon>Pentapetalae</taxon>
        <taxon>rosids</taxon>
        <taxon>fabids</taxon>
        <taxon>Fabales</taxon>
        <taxon>Fabaceae</taxon>
        <taxon>Papilionoideae</taxon>
        <taxon>50 kb inversion clade</taxon>
        <taxon>NPAAA clade</taxon>
        <taxon>indigoferoid/millettioid clade</taxon>
        <taxon>Phaseoleae</taxon>
        <taxon>Mucuna</taxon>
    </lineage>
</organism>
<proteinExistence type="predicted"/>
<evidence type="ECO:0000256" key="1">
    <source>
        <dbReference type="SAM" id="Phobius"/>
    </source>
</evidence>
<dbReference type="PANTHER" id="PTHR37172:SF3">
    <property type="entry name" value="TRANSMEMBRANE PROTEIN"/>
    <property type="match status" value="1"/>
</dbReference>
<dbReference type="Proteomes" id="UP000257109">
    <property type="component" value="Unassembled WGS sequence"/>
</dbReference>
<sequence>MGWKKKAKELFAPREVLYILTITILSLLLPLSFLLLATLSGAQYYLQTLASFQYTPQPFPYIFHLALHINPCILYVLVSILSVATLIQGLMGKTKITLFSDSPSSSSRLSMAWVLLCSFQVCVGLGIEGSIAAGLYDNDDSSFGVERSLLSRMIFLLGLHETTHVWCRMVVRPVVDDTMFGAGRRERWVERVGLAAGLGTLWWWRLRDEVETLAIVAQVKNEQLMDVGLSDFVGWWLYYLIVTIGMVRIVKGLMWMFAISLCRRRPTIEVESTHNDDKVLNSPSPSFSFLILFSLVRDITI</sequence>